<evidence type="ECO:0000313" key="4">
    <source>
        <dbReference type="Proteomes" id="UP001151532"/>
    </source>
</evidence>
<evidence type="ECO:0000313" key="3">
    <source>
        <dbReference type="EMBL" id="KAJ6706142.1"/>
    </source>
</evidence>
<feature type="compositionally biased region" description="Polar residues" evidence="1">
    <location>
        <begin position="85"/>
        <end position="95"/>
    </location>
</feature>
<feature type="region of interest" description="Disordered" evidence="1">
    <location>
        <begin position="235"/>
        <end position="259"/>
    </location>
</feature>
<dbReference type="PANTHER" id="PTHR48429">
    <property type="entry name" value="AGENET DOMAIN-CONTAINING PROTEIN"/>
    <property type="match status" value="1"/>
</dbReference>
<evidence type="ECO:0000259" key="2">
    <source>
        <dbReference type="SMART" id="SM00743"/>
    </source>
</evidence>
<feature type="domain" description="Agenet" evidence="2">
    <location>
        <begin position="17"/>
        <end position="75"/>
    </location>
</feature>
<name>A0A9Q0T9P5_SALPP</name>
<dbReference type="InterPro" id="IPR055274">
    <property type="entry name" value="SWO1"/>
</dbReference>
<feature type="region of interest" description="Disordered" evidence="1">
    <location>
        <begin position="83"/>
        <end position="109"/>
    </location>
</feature>
<dbReference type="Proteomes" id="UP001151532">
    <property type="component" value="Chromosome 3"/>
</dbReference>
<feature type="compositionally biased region" description="Low complexity" evidence="1">
    <location>
        <begin position="320"/>
        <end position="335"/>
    </location>
</feature>
<dbReference type="CDD" id="cd20403">
    <property type="entry name" value="Tudor_Agenet_FMRP-like_rpt2"/>
    <property type="match status" value="1"/>
</dbReference>
<dbReference type="OrthoDB" id="433924at2759"/>
<feature type="region of interest" description="Disordered" evidence="1">
    <location>
        <begin position="280"/>
        <end position="307"/>
    </location>
</feature>
<dbReference type="SMART" id="SM00743">
    <property type="entry name" value="Agenet"/>
    <property type="match status" value="1"/>
</dbReference>
<feature type="compositionally biased region" description="Polar residues" evidence="1">
    <location>
        <begin position="249"/>
        <end position="259"/>
    </location>
</feature>
<protein>
    <recommendedName>
        <fullName evidence="2">Agenet domain-containing protein</fullName>
    </recommendedName>
</protein>
<feature type="region of interest" description="Disordered" evidence="1">
    <location>
        <begin position="320"/>
        <end position="423"/>
    </location>
</feature>
<reference evidence="3" key="1">
    <citation type="submission" date="2022-11" db="EMBL/GenBank/DDBJ databases">
        <authorList>
            <person name="Hyden B.L."/>
            <person name="Feng K."/>
            <person name="Yates T."/>
            <person name="Jawdy S."/>
            <person name="Smart L.B."/>
            <person name="Muchero W."/>
        </authorList>
    </citation>
    <scope>NUCLEOTIDE SEQUENCE</scope>
    <source>
        <tissue evidence="3">Shoot tip</tissue>
    </source>
</reference>
<accession>A0A9Q0T9P5</accession>
<dbReference type="PANTHER" id="PTHR48429:SF1">
    <property type="entry name" value="AGENET DOMAIN-CONTAINING PROTEIN"/>
    <property type="match status" value="1"/>
</dbReference>
<keyword evidence="4" id="KW-1185">Reference proteome</keyword>
<dbReference type="InterPro" id="IPR014002">
    <property type="entry name" value="Agenet_dom_plant"/>
</dbReference>
<dbReference type="EMBL" id="JAPFFK010000016">
    <property type="protein sequence ID" value="KAJ6706142.1"/>
    <property type="molecule type" value="Genomic_DNA"/>
</dbReference>
<evidence type="ECO:0000256" key="1">
    <source>
        <dbReference type="SAM" id="MobiDB-lite"/>
    </source>
</evidence>
<organism evidence="3 4">
    <name type="scientific">Salix purpurea</name>
    <name type="common">Purple osier willow</name>
    <dbReference type="NCBI Taxonomy" id="77065"/>
    <lineage>
        <taxon>Eukaryota</taxon>
        <taxon>Viridiplantae</taxon>
        <taxon>Streptophyta</taxon>
        <taxon>Embryophyta</taxon>
        <taxon>Tracheophyta</taxon>
        <taxon>Spermatophyta</taxon>
        <taxon>Magnoliopsida</taxon>
        <taxon>eudicotyledons</taxon>
        <taxon>Gunneridae</taxon>
        <taxon>Pentapetalae</taxon>
        <taxon>rosids</taxon>
        <taxon>fabids</taxon>
        <taxon>Malpighiales</taxon>
        <taxon>Salicaceae</taxon>
        <taxon>Saliceae</taxon>
        <taxon>Salix</taxon>
    </lineage>
</organism>
<proteinExistence type="predicted"/>
<feature type="compositionally biased region" description="Polar residues" evidence="1">
    <location>
        <begin position="382"/>
        <end position="398"/>
    </location>
</feature>
<gene>
    <name evidence="3" type="ORF">OIU79_010732</name>
</gene>
<sequence>MPFEGTRKRRRAAMVDYIWSVGDKVDAWIQDSWWEGVITERSKKDDTMLTVHFPVQGETSVVKAWHLRPSLLWEDEEWVEWSGSRAGTHSTNGGDTPQEKRPRVRGPAVDAKAKDKLLKGLDSGGTDKPDEPTLLDLTAHEKLFNVGKSTKDGNRPDALRMARTGLQKEGSRVIFGVPKPGKKRKFMEVSKHYVADRSSKNNEVNDPVKFAKYLMPQGSGSRGWKNTLKTESLEKRTAASKPKVLKSGKPQNVSGRTIAQKNNSLTAVVSASDGAATDHVAKNKASLSHVENTSEKHNLTDFKPLSSSVGGAEGPMFSSFSLSSDKLSSKKMSTSNAKPQQGSKGKLAPADGKLGRIEDKVLIGSSSKSTSDVAEIRRSNRRIQPTSRLLEGLQSSLMVTKIPSASHDKSQKNRTAARGNNHG</sequence>
<comment type="caution">
    <text evidence="3">The sequence shown here is derived from an EMBL/GenBank/DDBJ whole genome shotgun (WGS) entry which is preliminary data.</text>
</comment>
<dbReference type="AlphaFoldDB" id="A0A9Q0T9P5"/>
<reference evidence="3" key="2">
    <citation type="journal article" date="2023" name="Int. J. Mol. Sci.">
        <title>De Novo Assembly and Annotation of 11 Diverse Shrub Willow (Salix) Genomes Reveals Novel Gene Organization in Sex-Linked Regions.</title>
        <authorList>
            <person name="Hyden B."/>
            <person name="Feng K."/>
            <person name="Yates T.B."/>
            <person name="Jawdy S."/>
            <person name="Cereghino C."/>
            <person name="Smart L.B."/>
            <person name="Muchero W."/>
        </authorList>
    </citation>
    <scope>NUCLEOTIDE SEQUENCE</scope>
    <source>
        <tissue evidence="3">Shoot tip</tissue>
    </source>
</reference>